<dbReference type="Pfam" id="PF01037">
    <property type="entry name" value="AsnC_trans_reg"/>
    <property type="match status" value="1"/>
</dbReference>
<dbReference type="PROSITE" id="PS50956">
    <property type="entry name" value="HTH_ASNC_2"/>
    <property type="match status" value="1"/>
</dbReference>
<evidence type="ECO:0000313" key="6">
    <source>
        <dbReference type="EMBL" id="REK72374.1"/>
    </source>
</evidence>
<comment type="caution">
    <text evidence="6">The sequence shown here is derived from an EMBL/GenBank/DDBJ whole genome shotgun (WGS) entry which is preliminary data.</text>
</comment>
<dbReference type="SUPFAM" id="SSF46785">
    <property type="entry name" value="Winged helix' DNA-binding domain"/>
    <property type="match status" value="1"/>
</dbReference>
<evidence type="ECO:0000256" key="4">
    <source>
        <dbReference type="SAM" id="Coils"/>
    </source>
</evidence>
<keyword evidence="4" id="KW-0175">Coiled coil</keyword>
<feature type="coiled-coil region" evidence="4">
    <location>
        <begin position="104"/>
        <end position="134"/>
    </location>
</feature>
<dbReference type="InterPro" id="IPR019888">
    <property type="entry name" value="Tscrpt_reg_AsnC-like"/>
</dbReference>
<gene>
    <name evidence="6" type="ORF">DX116_01675</name>
</gene>
<dbReference type="Proteomes" id="UP000265581">
    <property type="component" value="Unassembled WGS sequence"/>
</dbReference>
<proteinExistence type="predicted"/>
<dbReference type="GO" id="GO:0043565">
    <property type="term" value="F:sequence-specific DNA binding"/>
    <property type="evidence" value="ECO:0007669"/>
    <property type="project" value="InterPro"/>
</dbReference>
<dbReference type="RefSeq" id="WP_119702499.1">
    <property type="nucleotide sequence ID" value="NZ_JBHSOI010000001.1"/>
</dbReference>
<keyword evidence="1" id="KW-0805">Transcription regulation</keyword>
<dbReference type="OrthoDB" id="166264at2"/>
<dbReference type="SMART" id="SM00344">
    <property type="entry name" value="HTH_ASNC"/>
    <property type="match status" value="1"/>
</dbReference>
<dbReference type="Gene3D" id="1.10.10.10">
    <property type="entry name" value="Winged helix-like DNA-binding domain superfamily/Winged helix DNA-binding domain"/>
    <property type="match status" value="1"/>
</dbReference>
<evidence type="ECO:0000259" key="5">
    <source>
        <dbReference type="PROSITE" id="PS50956"/>
    </source>
</evidence>
<feature type="domain" description="HTH asnC-type" evidence="5">
    <location>
        <begin position="1"/>
        <end position="62"/>
    </location>
</feature>
<evidence type="ECO:0000313" key="7">
    <source>
        <dbReference type="Proteomes" id="UP000265581"/>
    </source>
</evidence>
<reference evidence="6 7" key="1">
    <citation type="submission" date="2018-08" db="EMBL/GenBank/DDBJ databases">
        <title>Aeromicrobium sp. M2KJ-4, whole genome shotgun sequence.</title>
        <authorList>
            <person name="Tuo L."/>
        </authorList>
    </citation>
    <scope>NUCLEOTIDE SEQUENCE [LARGE SCALE GENOMIC DNA]</scope>
    <source>
        <strain evidence="6 7">M2KJ-4</strain>
    </source>
</reference>
<dbReference type="InterPro" id="IPR019887">
    <property type="entry name" value="Tscrpt_reg_AsnC/Lrp_C"/>
</dbReference>
<dbReference type="InterPro" id="IPR036388">
    <property type="entry name" value="WH-like_DNA-bd_sf"/>
</dbReference>
<organism evidence="6 7">
    <name type="scientific">Aeromicrobium endophyticum</name>
    <dbReference type="NCBI Taxonomy" id="2292704"/>
    <lineage>
        <taxon>Bacteria</taxon>
        <taxon>Bacillati</taxon>
        <taxon>Actinomycetota</taxon>
        <taxon>Actinomycetes</taxon>
        <taxon>Propionibacteriales</taxon>
        <taxon>Nocardioidaceae</taxon>
        <taxon>Aeromicrobium</taxon>
    </lineage>
</organism>
<keyword evidence="7" id="KW-1185">Reference proteome</keyword>
<dbReference type="GO" id="GO:0043200">
    <property type="term" value="P:response to amino acid"/>
    <property type="evidence" value="ECO:0007669"/>
    <property type="project" value="TreeGrafter"/>
</dbReference>
<protein>
    <submittedName>
        <fullName evidence="6">Lrp/AsnC family transcriptional regulator</fullName>
    </submittedName>
</protein>
<dbReference type="PRINTS" id="PR00033">
    <property type="entry name" value="HTHASNC"/>
</dbReference>
<sequence>MDDLDRQLIGCLLEDGRASYAAIGDRIGLSSPAIKRRMDRLVEDGVIAGFTAILDPQLLGWTTEAYVEVHCQGTISPDRLRDAFSRVPEVHAAATVSGAADAILHIVAKDVRDLERALERVREETASVDRTETAIVLSRLIDRYGPGQTEFRPPS</sequence>
<dbReference type="EMBL" id="QUBR01000001">
    <property type="protein sequence ID" value="REK72374.1"/>
    <property type="molecule type" value="Genomic_DNA"/>
</dbReference>
<dbReference type="InterPro" id="IPR000485">
    <property type="entry name" value="AsnC-type_HTH_dom"/>
</dbReference>
<keyword evidence="2" id="KW-0238">DNA-binding</keyword>
<dbReference type="PANTHER" id="PTHR30154:SF45">
    <property type="entry name" value="TRANSCRIPTIONAL REGULATORY PROTEIN (PROBABLY ASNC-FAMILY)-RELATED"/>
    <property type="match status" value="1"/>
</dbReference>
<keyword evidence="3" id="KW-0804">Transcription</keyword>
<dbReference type="Gene3D" id="3.30.70.920">
    <property type="match status" value="1"/>
</dbReference>
<dbReference type="InterPro" id="IPR036390">
    <property type="entry name" value="WH_DNA-bd_sf"/>
</dbReference>
<evidence type="ECO:0000256" key="1">
    <source>
        <dbReference type="ARBA" id="ARBA00023015"/>
    </source>
</evidence>
<accession>A0A371P8T8</accession>
<evidence type="ECO:0000256" key="2">
    <source>
        <dbReference type="ARBA" id="ARBA00023125"/>
    </source>
</evidence>
<dbReference type="PANTHER" id="PTHR30154">
    <property type="entry name" value="LEUCINE-RESPONSIVE REGULATORY PROTEIN"/>
    <property type="match status" value="1"/>
</dbReference>
<dbReference type="InterPro" id="IPR011008">
    <property type="entry name" value="Dimeric_a/b-barrel"/>
</dbReference>
<dbReference type="SUPFAM" id="SSF54909">
    <property type="entry name" value="Dimeric alpha+beta barrel"/>
    <property type="match status" value="1"/>
</dbReference>
<dbReference type="AlphaFoldDB" id="A0A371P8T8"/>
<name>A0A371P8T8_9ACTN</name>
<evidence type="ECO:0000256" key="3">
    <source>
        <dbReference type="ARBA" id="ARBA00023163"/>
    </source>
</evidence>
<dbReference type="GO" id="GO:0005829">
    <property type="term" value="C:cytosol"/>
    <property type="evidence" value="ECO:0007669"/>
    <property type="project" value="TreeGrafter"/>
</dbReference>
<dbReference type="Pfam" id="PF13404">
    <property type="entry name" value="HTH_AsnC-type"/>
    <property type="match status" value="1"/>
</dbReference>